<name>A0A443IH87_9GAMM</name>
<comment type="caution">
    <text evidence="3">The sequence shown here is derived from an EMBL/GenBank/DDBJ whole genome shotgun (WGS) entry which is preliminary data.</text>
</comment>
<keyword evidence="4" id="KW-1185">Reference proteome</keyword>
<evidence type="ECO:0000256" key="2">
    <source>
        <dbReference type="SAM" id="SignalP"/>
    </source>
</evidence>
<gene>
    <name evidence="3" type="ORF">ED28_00175</name>
</gene>
<accession>A0A443IH87</accession>
<dbReference type="AlphaFoldDB" id="A0A443IH87"/>
<feature type="chain" id="PRO_5019127281" description="Pentapeptide MXKDX repeat protein" evidence="2">
    <location>
        <begin position="24"/>
        <end position="96"/>
    </location>
</feature>
<evidence type="ECO:0000313" key="4">
    <source>
        <dbReference type="Proteomes" id="UP000288794"/>
    </source>
</evidence>
<protein>
    <recommendedName>
        <fullName evidence="5">Pentapeptide MXKDX repeat protein</fullName>
    </recommendedName>
</protein>
<evidence type="ECO:0008006" key="5">
    <source>
        <dbReference type="Google" id="ProtNLM"/>
    </source>
</evidence>
<evidence type="ECO:0000256" key="1">
    <source>
        <dbReference type="SAM" id="MobiDB-lite"/>
    </source>
</evidence>
<dbReference type="RefSeq" id="WP_128174146.1">
    <property type="nucleotide sequence ID" value="NZ_CP071409.1"/>
</dbReference>
<feature type="signal peptide" evidence="2">
    <location>
        <begin position="1"/>
        <end position="23"/>
    </location>
</feature>
<keyword evidence="2" id="KW-0732">Signal</keyword>
<dbReference type="EMBL" id="JMEE01000001">
    <property type="protein sequence ID" value="RWR03438.1"/>
    <property type="molecule type" value="Genomic_DNA"/>
</dbReference>
<dbReference type="Proteomes" id="UP000288794">
    <property type="component" value="Unassembled WGS sequence"/>
</dbReference>
<proteinExistence type="predicted"/>
<organism evidence="3 4">
    <name type="scientific">[Pantoea] beijingensis</name>
    <dbReference type="NCBI Taxonomy" id="1324864"/>
    <lineage>
        <taxon>Bacteria</taxon>
        <taxon>Pseudomonadati</taxon>
        <taxon>Pseudomonadota</taxon>
        <taxon>Gammaproteobacteria</taxon>
        <taxon>Enterobacterales</taxon>
        <taxon>Erwiniaceae</taxon>
        <taxon>Erwinia</taxon>
    </lineage>
</organism>
<evidence type="ECO:0000313" key="3">
    <source>
        <dbReference type="EMBL" id="RWR03438.1"/>
    </source>
</evidence>
<sequence>MNKYAMLAVSAACLLGLVGISYAAVTVPQTSSGATSKGCLQKEGMNKCAGDKERAPQGMMMKSAGHSGSMMMMQSEPRPGSMMMKKSDTQKADTGQ</sequence>
<reference evidence="3 4" key="1">
    <citation type="submission" date="2014-04" db="EMBL/GenBank/DDBJ databases">
        <title>Draft genome sequence of Pantoea beijingensis strain LMG 27579, an emerging pathogen to Pleurotus eryngii with potential industrial application.</title>
        <authorList>
            <person name="Xu F."/>
            <person name="Liu Y."/>
            <person name="Wang S."/>
            <person name="Yin Y."/>
            <person name="Ma Y."/>
            <person name="Zhao S."/>
            <person name="Rong C."/>
        </authorList>
    </citation>
    <scope>NUCLEOTIDE SEQUENCE [LARGE SCALE GENOMIC DNA]</scope>
    <source>
        <strain evidence="3 4">LMG 27579</strain>
    </source>
</reference>
<feature type="compositionally biased region" description="Basic and acidic residues" evidence="1">
    <location>
        <begin position="85"/>
        <end position="96"/>
    </location>
</feature>
<feature type="region of interest" description="Disordered" evidence="1">
    <location>
        <begin position="44"/>
        <end position="96"/>
    </location>
</feature>